<dbReference type="OrthoDB" id="9807350at2"/>
<keyword evidence="7 9" id="KW-1133">Transmembrane helix</keyword>
<protein>
    <recommendedName>
        <fullName evidence="9">Efflux pump membrane transporter</fullName>
    </recommendedName>
</protein>
<evidence type="ECO:0000256" key="7">
    <source>
        <dbReference type="ARBA" id="ARBA00022989"/>
    </source>
</evidence>
<feature type="transmembrane region" description="Helical" evidence="9">
    <location>
        <begin position="343"/>
        <end position="362"/>
    </location>
</feature>
<reference evidence="10 11" key="1">
    <citation type="submission" date="2019-06" db="EMBL/GenBank/DDBJ databases">
        <title>Sorghum-associated microbial communities from plants grown in Nebraska, USA.</title>
        <authorList>
            <person name="Schachtman D."/>
        </authorList>
    </citation>
    <scope>NUCLEOTIDE SEQUENCE [LARGE SCALE GENOMIC DNA]</scope>
    <source>
        <strain evidence="10 11">1225</strain>
    </source>
</reference>
<dbReference type="Gene3D" id="3.30.2090.10">
    <property type="entry name" value="Multidrug efflux transporter AcrB TolC docking domain, DN and DC subdomains"/>
    <property type="match status" value="2"/>
</dbReference>
<feature type="transmembrane region" description="Helical" evidence="9">
    <location>
        <begin position="369"/>
        <end position="391"/>
    </location>
</feature>
<keyword evidence="3 9" id="KW-0813">Transport</keyword>
<feature type="transmembrane region" description="Helical" evidence="9">
    <location>
        <begin position="873"/>
        <end position="892"/>
    </location>
</feature>
<accession>A0A561R8Q7</accession>
<comment type="caution">
    <text evidence="10">The sequence shown here is derived from an EMBL/GenBank/DDBJ whole genome shotgun (WGS) entry which is preliminary data.</text>
</comment>
<dbReference type="Gene3D" id="3.30.70.1320">
    <property type="entry name" value="Multidrug efflux transporter AcrB pore domain like"/>
    <property type="match status" value="1"/>
</dbReference>
<evidence type="ECO:0000256" key="1">
    <source>
        <dbReference type="ARBA" id="ARBA00004429"/>
    </source>
</evidence>
<keyword evidence="8 9" id="KW-0472">Membrane</keyword>
<feature type="transmembrane region" description="Helical" evidence="9">
    <location>
        <begin position="970"/>
        <end position="991"/>
    </location>
</feature>
<dbReference type="InterPro" id="IPR004764">
    <property type="entry name" value="MdtF-like"/>
</dbReference>
<dbReference type="PANTHER" id="PTHR32063:SF13">
    <property type="entry name" value="MULTIDRUG EFFLUX PUMP SUBUNIT ACRB-RELATED"/>
    <property type="match status" value="1"/>
</dbReference>
<evidence type="ECO:0000256" key="6">
    <source>
        <dbReference type="ARBA" id="ARBA00022692"/>
    </source>
</evidence>
<dbReference type="GO" id="GO:0005886">
    <property type="term" value="C:plasma membrane"/>
    <property type="evidence" value="ECO:0007669"/>
    <property type="project" value="UniProtKB-SubCell"/>
</dbReference>
<keyword evidence="4" id="KW-1003">Cell membrane</keyword>
<feature type="transmembrane region" description="Helical" evidence="9">
    <location>
        <begin position="925"/>
        <end position="949"/>
    </location>
</feature>
<feature type="transmembrane region" description="Helical" evidence="9">
    <location>
        <begin position="1003"/>
        <end position="1029"/>
    </location>
</feature>
<dbReference type="Gene3D" id="3.30.70.1440">
    <property type="entry name" value="Multidrug efflux transporter AcrB pore domain"/>
    <property type="match status" value="1"/>
</dbReference>
<evidence type="ECO:0000313" key="10">
    <source>
        <dbReference type="EMBL" id="TWF58964.1"/>
    </source>
</evidence>
<dbReference type="SUPFAM" id="SSF82866">
    <property type="entry name" value="Multidrug efflux transporter AcrB transmembrane domain"/>
    <property type="match status" value="2"/>
</dbReference>
<evidence type="ECO:0000313" key="11">
    <source>
        <dbReference type="Proteomes" id="UP000320653"/>
    </source>
</evidence>
<feature type="transmembrane region" description="Helical" evidence="9">
    <location>
        <begin position="440"/>
        <end position="460"/>
    </location>
</feature>
<dbReference type="InterPro" id="IPR027463">
    <property type="entry name" value="AcrB_DN_DC_subdom"/>
</dbReference>
<comment type="subcellular location">
    <subcellularLocation>
        <location evidence="1 9">Cell inner membrane</location>
        <topology evidence="1 9">Multi-pass membrane protein</topology>
    </subcellularLocation>
</comment>
<proteinExistence type="inferred from homology"/>
<evidence type="ECO:0000256" key="8">
    <source>
        <dbReference type="ARBA" id="ARBA00023136"/>
    </source>
</evidence>
<evidence type="ECO:0000256" key="2">
    <source>
        <dbReference type="ARBA" id="ARBA00010942"/>
    </source>
</evidence>
<dbReference type="Gene3D" id="3.30.70.1430">
    <property type="entry name" value="Multidrug efflux transporter AcrB pore domain"/>
    <property type="match status" value="2"/>
</dbReference>
<evidence type="ECO:0000256" key="9">
    <source>
        <dbReference type="RuleBase" id="RU364070"/>
    </source>
</evidence>
<dbReference type="Gene3D" id="1.20.1640.10">
    <property type="entry name" value="Multidrug efflux transporter AcrB transmembrane domain"/>
    <property type="match status" value="2"/>
</dbReference>
<feature type="transmembrane region" description="Helical" evidence="9">
    <location>
        <begin position="12"/>
        <end position="33"/>
    </location>
</feature>
<feature type="transmembrane region" description="Helical" evidence="9">
    <location>
        <begin position="397"/>
        <end position="420"/>
    </location>
</feature>
<dbReference type="NCBIfam" id="TIGR00915">
    <property type="entry name" value="2A0602"/>
    <property type="match status" value="1"/>
</dbReference>
<keyword evidence="6 9" id="KW-0812">Transmembrane</keyword>
<dbReference type="GO" id="GO:0009636">
    <property type="term" value="P:response to toxic substance"/>
    <property type="evidence" value="ECO:0007669"/>
    <property type="project" value="UniProtKB-ARBA"/>
</dbReference>
<keyword evidence="5 9" id="KW-0997">Cell inner membrane</keyword>
<dbReference type="Proteomes" id="UP000320653">
    <property type="component" value="Unassembled WGS sequence"/>
</dbReference>
<name>A0A561R8Q7_9HYPH</name>
<evidence type="ECO:0000256" key="5">
    <source>
        <dbReference type="ARBA" id="ARBA00022519"/>
    </source>
</evidence>
<keyword evidence="11" id="KW-1185">Reference proteome</keyword>
<dbReference type="SUPFAM" id="SSF82693">
    <property type="entry name" value="Multidrug efflux transporter AcrB pore domain, PN1, PN2, PC1 and PC2 subdomains"/>
    <property type="match status" value="4"/>
</dbReference>
<dbReference type="SUPFAM" id="SSF82714">
    <property type="entry name" value="Multidrug efflux transporter AcrB TolC docking domain, DN and DC subdomains"/>
    <property type="match status" value="2"/>
</dbReference>
<dbReference type="GO" id="GO:0042910">
    <property type="term" value="F:xenobiotic transmembrane transporter activity"/>
    <property type="evidence" value="ECO:0007669"/>
    <property type="project" value="TreeGrafter"/>
</dbReference>
<organism evidence="10 11">
    <name type="scientific">Neorhizobium alkalisoli</name>
    <dbReference type="NCBI Taxonomy" id="528178"/>
    <lineage>
        <taxon>Bacteria</taxon>
        <taxon>Pseudomonadati</taxon>
        <taxon>Pseudomonadota</taxon>
        <taxon>Alphaproteobacteria</taxon>
        <taxon>Hyphomicrobiales</taxon>
        <taxon>Rhizobiaceae</taxon>
        <taxon>Rhizobium/Agrobacterium group</taxon>
        <taxon>Neorhizobium</taxon>
    </lineage>
</organism>
<feature type="transmembrane region" description="Helical" evidence="9">
    <location>
        <begin position="472"/>
        <end position="490"/>
    </location>
</feature>
<dbReference type="FunFam" id="3.30.70.1430:FF:000001">
    <property type="entry name" value="Efflux pump membrane transporter"/>
    <property type="match status" value="1"/>
</dbReference>
<dbReference type="PANTHER" id="PTHR32063">
    <property type="match status" value="1"/>
</dbReference>
<gene>
    <name evidence="10" type="ORF">FHW37_101768</name>
</gene>
<dbReference type="GO" id="GO:0015562">
    <property type="term" value="F:efflux transmembrane transporter activity"/>
    <property type="evidence" value="ECO:0007669"/>
    <property type="project" value="InterPro"/>
</dbReference>
<dbReference type="Pfam" id="PF00873">
    <property type="entry name" value="ACR_tran"/>
    <property type="match status" value="1"/>
</dbReference>
<dbReference type="RefSeq" id="WP_145632692.1">
    <property type="nucleotide sequence ID" value="NZ_VIWP01000001.1"/>
</dbReference>
<feature type="transmembrane region" description="Helical" evidence="9">
    <location>
        <begin position="899"/>
        <end position="919"/>
    </location>
</feature>
<dbReference type="PRINTS" id="PR00702">
    <property type="entry name" value="ACRIFLAVINRP"/>
</dbReference>
<sequence length="1045" mass="111312">MFSRFFIERPVLANVIALLTILLGAIAFLRLPIAQYPNIVPPTVQVQARYPGASARTLMDTVALPIEQQVNGVPGMLYMQSTSSSDGTYSLTVTFDIGTDADEAQILVQNRVDAANAQLPSSVQSQGVTVRKRSTSILAFVTLDGADPKYDSLYLANYATINLKDAIARVPGVGDVTVYGAGDYAMRIWLDADRLQARGLKPSDVVSAVQSQSQTVSGGQIGMPPVASGQGFQTPIEISGRLDQVDQFEDVVVKTDTETGAITRVRDIARVELGSKSYSQIFRVNGKASASLAISQLPEANALDVAHAVEGRMQELAKAFPEGLSYSVPFNTTAFVNAAVDEVYKTLIEACVIVLIVILLFLQDWRAMLVPATTVPVTLVGAFTAMAAFGFSINMSTLFALVLAIGIVVDDAIVIVEGAARQMSYGLKGPQAAEKAMDELFGPIIGITLVLVSVFLPAAFLPGLTGKLYQQFALVIAATAVISAINAITLKPVQAALWMRPIKPVEQRNFIFRWFDKGFNRLEDGYTALLSRLLRFRYLVAAGTAVVVALAFLGLSKVPTGFLPLEDQGYLVAAVQLPAGASLERTDKSLKQVEERLKEQPGVANVITVAGVSLLDNNAPLPSAGLAYIVLKPWDERGKSEGLLPIYQAISKKLANLDDGMAVAVPPPSIQGIGNTGGFTMMVQLSDGSSDFNRLADIAKGVANRALEDPRLQGVQVNANFNSPQLAVNVDRTKAATFGVAIGDVFNALSGYLGSAYVNQFTRFGHTFQVYVQAEGSYRSVAEGIDRLKVPNSSGALVPIASMVDVQETVGPSLISLYNLHPATSIVGRPQSAISSGEAMQIMDKAAAEVLPSGATTDWTAISYQEKLAGSQIYIAFALALVLVYFVLAGQYESWLGPLPVIFSVPLALAGTVAVLLALGLQNTLYTQIGLVLLVALAAKNAILIVEFARELRIKEGKSLMESAVVAGKLRFRPILMTSIAFIVGMIPLVLVSGAGANASKSIGISVVSGMLISTILSVFVVPALYMIGRAIEERGHARREEVLE</sequence>
<evidence type="ECO:0000256" key="3">
    <source>
        <dbReference type="ARBA" id="ARBA00022448"/>
    </source>
</evidence>
<comment type="similarity">
    <text evidence="2 9">Belongs to the resistance-nodulation-cell division (RND) (TC 2.A.6) family.</text>
</comment>
<evidence type="ECO:0000256" key="4">
    <source>
        <dbReference type="ARBA" id="ARBA00022475"/>
    </source>
</evidence>
<dbReference type="EMBL" id="VIWP01000001">
    <property type="protein sequence ID" value="TWF58964.1"/>
    <property type="molecule type" value="Genomic_DNA"/>
</dbReference>
<feature type="transmembrane region" description="Helical" evidence="9">
    <location>
        <begin position="536"/>
        <end position="555"/>
    </location>
</feature>
<dbReference type="AlphaFoldDB" id="A0A561R8Q7"/>
<dbReference type="InterPro" id="IPR001036">
    <property type="entry name" value="Acrflvin-R"/>
</dbReference>